<dbReference type="RefSeq" id="WP_049952612.1">
    <property type="nucleotide sequence ID" value="NZ_CP007055.1"/>
</dbReference>
<evidence type="ECO:0000313" key="7">
    <source>
        <dbReference type="EMBL" id="AHF99410.1"/>
    </source>
</evidence>
<name>W0JKZ8_9EURY</name>
<dbReference type="GeneID" id="25145095"/>
<dbReference type="InterPro" id="IPR022764">
    <property type="entry name" value="Peptidase_S54_rhomboid_dom"/>
</dbReference>
<dbReference type="GO" id="GO:0004252">
    <property type="term" value="F:serine-type endopeptidase activity"/>
    <property type="evidence" value="ECO:0007669"/>
    <property type="project" value="InterPro"/>
</dbReference>
<proteinExistence type="predicted"/>
<feature type="transmembrane region" description="Helical" evidence="5">
    <location>
        <begin position="44"/>
        <end position="63"/>
    </location>
</feature>
<dbReference type="EMBL" id="CP007055">
    <property type="protein sequence ID" value="AHF99410.1"/>
    <property type="molecule type" value="Genomic_DNA"/>
</dbReference>
<keyword evidence="4 5" id="KW-0472">Membrane</keyword>
<dbReference type="eggNOG" id="arCOG01771">
    <property type="taxonomic scope" value="Archaea"/>
</dbReference>
<dbReference type="GO" id="GO:0006508">
    <property type="term" value="P:proteolysis"/>
    <property type="evidence" value="ECO:0007669"/>
    <property type="project" value="UniProtKB-KW"/>
</dbReference>
<feature type="transmembrane region" description="Helical" evidence="5">
    <location>
        <begin position="189"/>
        <end position="213"/>
    </location>
</feature>
<evidence type="ECO:0000256" key="3">
    <source>
        <dbReference type="ARBA" id="ARBA00022989"/>
    </source>
</evidence>
<organism evidence="7 8">
    <name type="scientific">Halostagnicola larsenii XH-48</name>
    <dbReference type="NCBI Taxonomy" id="797299"/>
    <lineage>
        <taxon>Archaea</taxon>
        <taxon>Methanobacteriati</taxon>
        <taxon>Methanobacteriota</taxon>
        <taxon>Stenosarchaea group</taxon>
        <taxon>Halobacteria</taxon>
        <taxon>Halobacteriales</taxon>
        <taxon>Natrialbaceae</taxon>
        <taxon>Halostagnicola</taxon>
    </lineage>
</organism>
<reference evidence="7 8" key="1">
    <citation type="submission" date="2014-01" db="EMBL/GenBank/DDBJ databases">
        <authorList>
            <consortium name="DOE Joint Genome Institute"/>
            <person name="Anderson I."/>
            <person name="Huntemann M."/>
            <person name="Han J."/>
            <person name="Chen A."/>
            <person name="Kyrpides N."/>
            <person name="Mavromatis K."/>
            <person name="Markowitz V."/>
            <person name="Palaniappan K."/>
            <person name="Ivanova N."/>
            <person name="Schaumberg A."/>
            <person name="Pati A."/>
            <person name="Liolios K."/>
            <person name="Nordberg H.P."/>
            <person name="Cantor M.N."/>
            <person name="Hua S.X."/>
            <person name="Woyke T."/>
        </authorList>
    </citation>
    <scope>NUCLEOTIDE SEQUENCE [LARGE SCALE GENOMIC DNA]</scope>
    <source>
        <strain evidence="7 8">XH-48</strain>
    </source>
</reference>
<evidence type="ECO:0000256" key="4">
    <source>
        <dbReference type="ARBA" id="ARBA00023136"/>
    </source>
</evidence>
<keyword evidence="2 5" id="KW-0812">Transmembrane</keyword>
<dbReference type="SUPFAM" id="SSF144091">
    <property type="entry name" value="Rhomboid-like"/>
    <property type="match status" value="1"/>
</dbReference>
<dbReference type="OrthoDB" id="205691at2157"/>
<dbReference type="Proteomes" id="UP000019024">
    <property type="component" value="Chromosome"/>
</dbReference>
<evidence type="ECO:0000259" key="6">
    <source>
        <dbReference type="Pfam" id="PF01694"/>
    </source>
</evidence>
<feature type="domain" description="Peptidase S54 rhomboid" evidence="6">
    <location>
        <begin position="89"/>
        <end position="249"/>
    </location>
</feature>
<evidence type="ECO:0000256" key="5">
    <source>
        <dbReference type="SAM" id="Phobius"/>
    </source>
</evidence>
<dbReference type="InterPro" id="IPR035952">
    <property type="entry name" value="Rhomboid-like_sf"/>
</dbReference>
<feature type="transmembrane region" description="Helical" evidence="5">
    <location>
        <begin position="383"/>
        <end position="400"/>
    </location>
</feature>
<protein>
    <submittedName>
        <fullName evidence="7">Protease</fullName>
    </submittedName>
</protein>
<feature type="transmembrane region" description="Helical" evidence="5">
    <location>
        <begin position="225"/>
        <end position="248"/>
    </location>
</feature>
<comment type="subcellular location">
    <subcellularLocation>
        <location evidence="1">Membrane</location>
        <topology evidence="1">Multi-pass membrane protein</topology>
    </subcellularLocation>
</comment>
<dbReference type="HOGENOM" id="CLU_037598_0_0_2"/>
<feature type="transmembrane region" description="Helical" evidence="5">
    <location>
        <begin position="163"/>
        <end position="182"/>
    </location>
</feature>
<feature type="transmembrane region" description="Helical" evidence="5">
    <location>
        <begin position="6"/>
        <end position="23"/>
    </location>
</feature>
<dbReference type="KEGG" id="hlr:HALLA_11585"/>
<dbReference type="Pfam" id="PF01694">
    <property type="entry name" value="Rhomboid"/>
    <property type="match status" value="1"/>
</dbReference>
<keyword evidence="3 5" id="KW-1133">Transmembrane helix</keyword>
<keyword evidence="7" id="KW-0645">Protease</keyword>
<feature type="transmembrane region" description="Helical" evidence="5">
    <location>
        <begin position="99"/>
        <end position="120"/>
    </location>
</feature>
<keyword evidence="7" id="KW-0378">Hydrolase</keyword>
<evidence type="ECO:0000256" key="1">
    <source>
        <dbReference type="ARBA" id="ARBA00004141"/>
    </source>
</evidence>
<feature type="transmembrane region" description="Helical" evidence="5">
    <location>
        <begin position="286"/>
        <end position="310"/>
    </location>
</feature>
<dbReference type="Gene3D" id="1.20.1540.10">
    <property type="entry name" value="Rhomboid-like"/>
    <property type="match status" value="1"/>
</dbReference>
<dbReference type="AlphaFoldDB" id="W0JKZ8"/>
<dbReference type="PATRIC" id="fig|797299.3.peg.1347"/>
<evidence type="ECO:0000256" key="2">
    <source>
        <dbReference type="ARBA" id="ARBA00022692"/>
    </source>
</evidence>
<evidence type="ECO:0000313" key="8">
    <source>
        <dbReference type="Proteomes" id="UP000019024"/>
    </source>
</evidence>
<accession>W0JKZ8</accession>
<keyword evidence="8" id="KW-1185">Reference proteome</keyword>
<sequence length="612" mass="66549">MDPIGVVLGVVLVATFVGSVVTVKHIQNPDRAWEDVLRSRFVFGVPWGTIIVLAFVFAVYLFVQDGISDFSDPVSIPYRAWSYYYPLGMLSASFTHASAGHLLSNLFGAAVVAPIAEYAWGHYPKRGDGNRSRTLWTTPWIRAVVIFPLAVIAVGLVTSLFALGPVIGFSGIVFAFAGFAIVRYPISTVLAILGGQTVLLTTYEALLTPIGLYVPRASPATAPSWANIAIQGHALGFFVGFVLGAILLRRRQYRPDPLRLWIAILFFAFEQGLWQIYWYGDQNSFYLFQGPGIAIVTGLALIVTLAITASDRPIVPASIRQRLARSPADSRDIRVRERTDRILELAGSSRSTTRDAIERVKTIARGATPDESGPFATLTERQAAFIVIVAVIALITGPAIPTNLFVISGETGSADASISVADYTIEYVEGSENEIVGVIDVGAFGQDTSVESSGVIVSSEKRHLWQESVTAQQLEFTGEETVSVGGPGWRETVHVERQGWKPTGNDPVYQIWFSEEGGEEQLAYTSESSQADVRVNDRTITIDTEGEAFVLEVERTGSNGDTVEASTVDVPESDETARADGIEFVREDGAIYADMDGTVVQVASEETYDRLR</sequence>
<feature type="transmembrane region" description="Helical" evidence="5">
    <location>
        <begin position="140"/>
        <end position="157"/>
    </location>
</feature>
<dbReference type="GO" id="GO:0016020">
    <property type="term" value="C:membrane"/>
    <property type="evidence" value="ECO:0007669"/>
    <property type="project" value="UniProtKB-SubCell"/>
</dbReference>
<gene>
    <name evidence="7" type="ORF">HALLA_11585</name>
</gene>
<feature type="transmembrane region" description="Helical" evidence="5">
    <location>
        <begin position="260"/>
        <end position="280"/>
    </location>
</feature>